<dbReference type="GO" id="GO:0052861">
    <property type="term" value="F:endo-1,3(4)-beta-glucanase activity"/>
    <property type="evidence" value="ECO:0007669"/>
    <property type="project" value="InterPro"/>
</dbReference>
<evidence type="ECO:0000313" key="12">
    <source>
        <dbReference type="Proteomes" id="UP000789759"/>
    </source>
</evidence>
<keyword evidence="7" id="KW-0961">Cell wall biogenesis/degradation</keyword>
<sequence>MSLYTYDDCAILSPISTDPPSQLFGHHEHVIKPIRLDPSTGSQKKPIPTNKFYENLMLDNGQDPIWSLPYGLRWEQGQRNGFCGFSVSHIDDDKKVFGPDPNQNPVRFYYSLYVPTIVFSAKELGSNHELKLSDMSELSLTINLFPHGYTDSYISFPISRGMSFITAEYKDLTPLFYSESEFIKIESSRKIANEYTKWKVLLKDDSVWLLYAKGKLTLKIKSLHQLEATSGQYSGIIQVTKVPAGNREAEVVFDNHAGTYPIGAELQASADGSYAFNWKVGGDKSKSLLIYSLPHHRESFANALLQTTIELSTPTKGKAIAYIGNTWLFIEPNLPTDIEFLPKNFHSRLSSIDKRTQILEQAKKDLELDFNKEALTDSTYFSGKRLSKFALLCLVLNEGLDEPNLGAICVNKLKITMDIYTQNRQQAKLAYDTTWKGIVCVNGFTKGADADFGNTWYNDHHYHYGYLIYAAAILRHLDEDWGKRNENWVYNLIRDVANPSAEDSHFPVFRTFDWFNGHSWAKGIFSSMDGKDEESTSEDVNFYYATKLWSIASNRPSLTKLMDLILAILSRSLSNYFLIENDNKNHPKKFIKNKVTGTLFENKIDYITYFCSDVECIHGIQMLPITPITAYTRNKNFVTQEWKQKLGPIINSVNNTWKSILYANYATINPEAAYQFFLNNRDTPLDDGLSRTWALFWSSIAGCDDSLLDDLV</sequence>
<keyword evidence="4" id="KW-0378">Hydrolase</keyword>
<dbReference type="GO" id="GO:0042973">
    <property type="term" value="F:glucan endo-1,3-beta-D-glucosidase activity"/>
    <property type="evidence" value="ECO:0007669"/>
    <property type="project" value="UniProtKB-EC"/>
</dbReference>
<feature type="domain" description="Glycosyl hydrolase family 81 C-terminal" evidence="10">
    <location>
        <begin position="353"/>
        <end position="695"/>
    </location>
</feature>
<gene>
    <name evidence="11" type="ORF">CPELLU_LOCUS8110</name>
</gene>
<name>A0A9N9GPA9_9GLOM</name>
<dbReference type="GO" id="GO:0071555">
    <property type="term" value="P:cell wall organization"/>
    <property type="evidence" value="ECO:0007669"/>
    <property type="project" value="UniProtKB-KW"/>
</dbReference>
<dbReference type="OrthoDB" id="4473401at2759"/>
<dbReference type="Pfam" id="PF03639">
    <property type="entry name" value="Glyco_hydro_81"/>
    <property type="match status" value="1"/>
</dbReference>
<dbReference type="InterPro" id="IPR005200">
    <property type="entry name" value="Endo-beta-glucanase"/>
</dbReference>
<dbReference type="Gene3D" id="1.10.287.1170">
    <property type="entry name" value="glycoside hydrolase family 81 endo-[beta] glucanase"/>
    <property type="match status" value="1"/>
</dbReference>
<comment type="caution">
    <text evidence="11">The sequence shown here is derived from an EMBL/GenBank/DDBJ whole genome shotgun (WGS) entry which is preliminary data.</text>
</comment>
<keyword evidence="8" id="KW-0624">Polysaccharide degradation</keyword>
<proteinExistence type="inferred from homology"/>
<evidence type="ECO:0000259" key="9">
    <source>
        <dbReference type="Pfam" id="PF03639"/>
    </source>
</evidence>
<dbReference type="InterPro" id="IPR040720">
    <property type="entry name" value="GH81_C"/>
</dbReference>
<dbReference type="AlphaFoldDB" id="A0A9N9GPA9"/>
<keyword evidence="5" id="KW-0119">Carbohydrate metabolism</keyword>
<dbReference type="GO" id="GO:0000272">
    <property type="term" value="P:polysaccharide catabolic process"/>
    <property type="evidence" value="ECO:0007669"/>
    <property type="project" value="UniProtKB-KW"/>
</dbReference>
<evidence type="ECO:0000256" key="1">
    <source>
        <dbReference type="ARBA" id="ARBA00000382"/>
    </source>
</evidence>
<dbReference type="PANTHER" id="PTHR31983:SF0">
    <property type="entry name" value="GLUCAN ENDO-1,3-BETA-D-GLUCOSIDASE 2"/>
    <property type="match status" value="1"/>
</dbReference>
<dbReference type="Proteomes" id="UP000789759">
    <property type="component" value="Unassembled WGS sequence"/>
</dbReference>
<organism evidence="11 12">
    <name type="scientific">Cetraspora pellucida</name>
    <dbReference type="NCBI Taxonomy" id="1433469"/>
    <lineage>
        <taxon>Eukaryota</taxon>
        <taxon>Fungi</taxon>
        <taxon>Fungi incertae sedis</taxon>
        <taxon>Mucoromycota</taxon>
        <taxon>Glomeromycotina</taxon>
        <taxon>Glomeromycetes</taxon>
        <taxon>Diversisporales</taxon>
        <taxon>Gigasporaceae</taxon>
        <taxon>Cetraspora</taxon>
    </lineage>
</organism>
<dbReference type="GO" id="GO:0009986">
    <property type="term" value="C:cell surface"/>
    <property type="evidence" value="ECO:0007669"/>
    <property type="project" value="TreeGrafter"/>
</dbReference>
<evidence type="ECO:0000256" key="5">
    <source>
        <dbReference type="ARBA" id="ARBA00023277"/>
    </source>
</evidence>
<feature type="domain" description="Glycosyl hydrolase family 81 N-terminal" evidence="9">
    <location>
        <begin position="40"/>
        <end position="343"/>
    </location>
</feature>
<evidence type="ECO:0000256" key="4">
    <source>
        <dbReference type="ARBA" id="ARBA00022801"/>
    </source>
</evidence>
<dbReference type="Gene3D" id="1.20.5.420">
    <property type="entry name" value="Immunoglobulin FC, subunit C"/>
    <property type="match status" value="1"/>
</dbReference>
<keyword evidence="6" id="KW-0326">Glycosidase</keyword>
<dbReference type="PANTHER" id="PTHR31983">
    <property type="entry name" value="ENDO-1,3(4)-BETA-GLUCANASE 1"/>
    <property type="match status" value="1"/>
</dbReference>
<dbReference type="EMBL" id="CAJVQA010005636">
    <property type="protein sequence ID" value="CAG8624968.1"/>
    <property type="molecule type" value="Genomic_DNA"/>
</dbReference>
<comment type="similarity">
    <text evidence="2">Belongs to the glycosyl hydrolase 81 family.</text>
</comment>
<dbReference type="PROSITE" id="PS52008">
    <property type="entry name" value="GH81"/>
    <property type="match status" value="1"/>
</dbReference>
<dbReference type="EC" id="3.2.1.39" evidence="3"/>
<evidence type="ECO:0000256" key="2">
    <source>
        <dbReference type="ARBA" id="ARBA00010730"/>
    </source>
</evidence>
<evidence type="ECO:0000259" key="10">
    <source>
        <dbReference type="Pfam" id="PF17652"/>
    </source>
</evidence>
<dbReference type="Gene3D" id="2.70.98.30">
    <property type="entry name" value="Golgi alpha-mannosidase II, domain 4"/>
    <property type="match status" value="1"/>
</dbReference>
<evidence type="ECO:0000313" key="11">
    <source>
        <dbReference type="EMBL" id="CAG8624968.1"/>
    </source>
</evidence>
<reference evidence="11" key="1">
    <citation type="submission" date="2021-06" db="EMBL/GenBank/DDBJ databases">
        <authorList>
            <person name="Kallberg Y."/>
            <person name="Tangrot J."/>
            <person name="Rosling A."/>
        </authorList>
    </citation>
    <scope>NUCLEOTIDE SEQUENCE</scope>
    <source>
        <strain evidence="11">FL966</strain>
    </source>
</reference>
<dbReference type="Pfam" id="PF17652">
    <property type="entry name" value="Glyco_hydro81C"/>
    <property type="match status" value="1"/>
</dbReference>
<dbReference type="InterPro" id="IPR040451">
    <property type="entry name" value="GH81_N"/>
</dbReference>
<evidence type="ECO:0000256" key="6">
    <source>
        <dbReference type="ARBA" id="ARBA00023295"/>
    </source>
</evidence>
<comment type="catalytic activity">
    <reaction evidence="1">
        <text>Hydrolysis of (1-&gt;3)-beta-D-glucosidic linkages in (1-&gt;3)-beta-D-glucans.</text>
        <dbReference type="EC" id="3.2.1.39"/>
    </reaction>
</comment>
<accession>A0A9N9GPA9</accession>
<evidence type="ECO:0000256" key="8">
    <source>
        <dbReference type="ARBA" id="ARBA00023326"/>
    </source>
</evidence>
<evidence type="ECO:0000256" key="7">
    <source>
        <dbReference type="ARBA" id="ARBA00023316"/>
    </source>
</evidence>
<keyword evidence="12" id="KW-1185">Reference proteome</keyword>
<evidence type="ECO:0000256" key="3">
    <source>
        <dbReference type="ARBA" id="ARBA00012780"/>
    </source>
</evidence>
<protein>
    <recommendedName>
        <fullName evidence="3">glucan endo-1,3-beta-D-glucosidase</fullName>
        <ecNumber evidence="3">3.2.1.39</ecNumber>
    </recommendedName>
</protein>